<accession>A0A6J5NS41</accession>
<organism evidence="1">
    <name type="scientific">uncultured Caudovirales phage</name>
    <dbReference type="NCBI Taxonomy" id="2100421"/>
    <lineage>
        <taxon>Viruses</taxon>
        <taxon>Duplodnaviria</taxon>
        <taxon>Heunggongvirae</taxon>
        <taxon>Uroviricota</taxon>
        <taxon>Caudoviricetes</taxon>
        <taxon>Peduoviridae</taxon>
        <taxon>Maltschvirus</taxon>
        <taxon>Maltschvirus maltsch</taxon>
    </lineage>
</organism>
<reference evidence="1" key="1">
    <citation type="submission" date="2020-04" db="EMBL/GenBank/DDBJ databases">
        <authorList>
            <person name="Chiriac C."/>
            <person name="Salcher M."/>
            <person name="Ghai R."/>
            <person name="Kavagutti S V."/>
        </authorList>
    </citation>
    <scope>NUCLEOTIDE SEQUENCE</scope>
</reference>
<protein>
    <submittedName>
        <fullName evidence="1">Uncharacterized protein</fullName>
    </submittedName>
</protein>
<sequence length="755" mass="84427">MSQIFYSELDKNLQEELNARARAGVGDRSETALRYMTEKVANVSLTAYEGNKRDKTKIVHELGGKTVLTGEYLPGGDNGYLTERTYTLGESRWLVNEPGYGLSRDAAANIYQYNVDDITANESITAKTYTNKSYRIPPFITQASLQINDNSKGTTNKATINITIPNPDRDLNYMESVYARPGRYCMVRIEHPDSALMTLNNPDIQGKLLPSSLPARNLIKERYPEADTDYDELRKMNKIQFEGLITSFEYSYNQDGTISMTIYILGTSQTYTDLSMIMQTNATGSITGSNSETITPASTFYTEIYNEVKSRYDIKAAKSAGVPADQLTDPDWAFGIKSEGGGWFWNYQSISGKYSNSITLDYLIDFINRKILSKLNDVVNSPRINSSKYAGCYSNYYPFLVSSNPDNILLISNTADPELIESDSYGLLRGIDADDRKAPRKWIDFVESTEGSEWLDKDVNFGVPGNIYINLELINSISKKLTTANNEFTVGSFLKEISNEISSATGGAISMKLITDPEDLTVMYYRDVNWFKDASSPQPYLMPMFASSPNGTLVRDFKLSAKLPSSVQSLMYSINSTDKVTESQLGPYISFMYNNGTSTRTPQTVTTTDGNLITVDEMTAYGGGKELTEKLANEYKAAHEKYVLELLTARDTFGQDPRSETKRNAVKSALIKYLQYPFPTIQQTNQVAAPTFPIDAEFTIDGINGLRYGDIIDFPALPEKYRTNSTFTIKGINHSISTTGEWTTQVSCLMRPKFD</sequence>
<gene>
    <name evidence="1" type="ORF">UFOVP723_215</name>
</gene>
<proteinExistence type="predicted"/>
<dbReference type="EMBL" id="LR796697">
    <property type="protein sequence ID" value="CAB4160476.1"/>
    <property type="molecule type" value="Genomic_DNA"/>
</dbReference>
<name>A0A6J5NS41_9CAUD</name>
<evidence type="ECO:0000313" key="1">
    <source>
        <dbReference type="EMBL" id="CAB4160476.1"/>
    </source>
</evidence>